<dbReference type="Proteomes" id="UP000366872">
    <property type="component" value="Unassembled WGS sequence"/>
</dbReference>
<accession>A0A6C2U7W8</accession>
<evidence type="ECO:0000313" key="1">
    <source>
        <dbReference type="EMBL" id="VGO16202.1"/>
    </source>
</evidence>
<organism evidence="1 2">
    <name type="scientific">Pontiella desulfatans</name>
    <dbReference type="NCBI Taxonomy" id="2750659"/>
    <lineage>
        <taxon>Bacteria</taxon>
        <taxon>Pseudomonadati</taxon>
        <taxon>Kiritimatiellota</taxon>
        <taxon>Kiritimatiellia</taxon>
        <taxon>Kiritimatiellales</taxon>
        <taxon>Pontiellaceae</taxon>
        <taxon>Pontiella</taxon>
    </lineage>
</organism>
<name>A0A6C2U7W8_PONDE</name>
<proteinExistence type="predicted"/>
<dbReference type="AlphaFoldDB" id="A0A6C2U7W8"/>
<evidence type="ECO:0000313" key="2">
    <source>
        <dbReference type="Proteomes" id="UP000366872"/>
    </source>
</evidence>
<keyword evidence="2" id="KW-1185">Reference proteome</keyword>
<dbReference type="RefSeq" id="WP_136081746.1">
    <property type="nucleotide sequence ID" value="NZ_CAAHFG010000003.1"/>
</dbReference>
<gene>
    <name evidence="1" type="ORF">PDESU_04793</name>
</gene>
<dbReference type="EMBL" id="CAAHFG010000003">
    <property type="protein sequence ID" value="VGO16202.1"/>
    <property type="molecule type" value="Genomic_DNA"/>
</dbReference>
<sequence length="141" mass="16315">MENARRGHETQRHIEAKLAIGQMFKNEDWSVFFEQCNADILVLHHATRFVASIEAEASPRNVLRNIERNIKYGCKAVATVSLTDRYLGQITTKVFKYSDQNPEFPIRLFRHNKQGLEELHSWIVSLAEHTASARKTNHDPE</sequence>
<reference evidence="1 2" key="1">
    <citation type="submission" date="2019-04" db="EMBL/GenBank/DDBJ databases">
        <authorList>
            <person name="Van Vliet M D."/>
        </authorList>
    </citation>
    <scope>NUCLEOTIDE SEQUENCE [LARGE SCALE GENOMIC DNA]</scope>
    <source>
        <strain evidence="1 2">F1</strain>
    </source>
</reference>
<protein>
    <submittedName>
        <fullName evidence="1">Uncharacterized protein</fullName>
    </submittedName>
</protein>